<dbReference type="Proteomes" id="UP000254626">
    <property type="component" value="Unassembled WGS sequence"/>
</dbReference>
<reference evidence="7" key="2">
    <citation type="submission" date="2018-01" db="EMBL/GenBank/DDBJ databases">
        <title>FDA dAtabase for Regulatory Grade micrObial Sequences (FDA-ARGOS): Supporting development and validation of Infectious Disease Dx tests.</title>
        <authorList>
            <person name="Hoffmann M."/>
            <person name="Allard M."/>
            <person name="Evans P."/>
            <person name="Brown E."/>
            <person name="Tallon L."/>
            <person name="Sadzewicz L."/>
            <person name="Sengamalay N."/>
            <person name="Ott S."/>
            <person name="Godinez A."/>
            <person name="Nagaraj S."/>
            <person name="Vyas G."/>
            <person name="Aluvathingal J."/>
            <person name="Nadendla S."/>
            <person name="Geyer C."/>
            <person name="Sichtig H."/>
        </authorList>
    </citation>
    <scope>NUCLEOTIDE SEQUENCE</scope>
    <source>
        <strain evidence="7">ATCC 33809</strain>
    </source>
</reference>
<gene>
    <name evidence="8" type="primary">serA_2</name>
    <name evidence="7" type="ORF">AL536_04380</name>
    <name evidence="8" type="ORF">NCTC11327_04490</name>
</gene>
<dbReference type="Pfam" id="PF00389">
    <property type="entry name" value="2-Hacid_dh"/>
    <property type="match status" value="1"/>
</dbReference>
<evidence type="ECO:0000256" key="1">
    <source>
        <dbReference type="ARBA" id="ARBA00005854"/>
    </source>
</evidence>
<proteinExistence type="inferred from homology"/>
<evidence type="ECO:0000256" key="2">
    <source>
        <dbReference type="ARBA" id="ARBA00023002"/>
    </source>
</evidence>
<evidence type="ECO:0000313" key="7">
    <source>
        <dbReference type="EMBL" id="AMF92716.1"/>
    </source>
</evidence>
<dbReference type="PANTHER" id="PTHR42789">
    <property type="entry name" value="D-ISOMER SPECIFIC 2-HYDROXYACID DEHYDROGENASE FAMILY PROTEIN (AFU_ORTHOLOGUE AFUA_6G10090)"/>
    <property type="match status" value="1"/>
</dbReference>
<reference evidence="9" key="1">
    <citation type="submission" date="2015-12" db="EMBL/GenBank/DDBJ databases">
        <title>FDA dAtabase for Regulatory Grade micrObial Sequences (FDA-ARGOS): Supporting development and validation of Infectious Disease Dx tests.</title>
        <authorList>
            <person name="Hoffmann M."/>
            <person name="Allard M."/>
            <person name="Evans P."/>
            <person name="Brown E."/>
            <person name="Tallon L.J."/>
            <person name="Sadzewicz L."/>
            <person name="Sengamalay N."/>
            <person name="Ott S."/>
            <person name="Godinez A."/>
            <person name="Nagaraj S."/>
            <person name="Vyas G."/>
            <person name="Aluvathingal J."/>
            <person name="Nadendla S."/>
            <person name="Geyer C."/>
            <person name="Sichtig H."/>
        </authorList>
    </citation>
    <scope>NUCLEOTIDE SEQUENCE [LARGE SCALE GENOMIC DNA]</scope>
    <source>
        <strain evidence="9">ATCC 33809</strain>
    </source>
</reference>
<dbReference type="InterPro" id="IPR006139">
    <property type="entry name" value="D-isomer_2_OHA_DH_cat_dom"/>
</dbReference>
<dbReference type="EMBL" id="UHIP01000002">
    <property type="protein sequence ID" value="SUQ27595.1"/>
    <property type="molecule type" value="Genomic_DNA"/>
</dbReference>
<dbReference type="Pfam" id="PF02826">
    <property type="entry name" value="2-Hacid_dh_C"/>
    <property type="match status" value="1"/>
</dbReference>
<dbReference type="Gene3D" id="3.40.50.720">
    <property type="entry name" value="NAD(P)-binding Rossmann-like Domain"/>
    <property type="match status" value="2"/>
</dbReference>
<keyword evidence="3" id="KW-0520">NAD</keyword>
<evidence type="ECO:0000259" key="5">
    <source>
        <dbReference type="Pfam" id="PF00389"/>
    </source>
</evidence>
<evidence type="ECO:0000313" key="8">
    <source>
        <dbReference type="EMBL" id="SUQ27595.1"/>
    </source>
</evidence>
<keyword evidence="9" id="KW-1185">Reference proteome</keyword>
<dbReference type="InterPro" id="IPR036291">
    <property type="entry name" value="NAD(P)-bd_dom_sf"/>
</dbReference>
<evidence type="ECO:0000256" key="4">
    <source>
        <dbReference type="RuleBase" id="RU003719"/>
    </source>
</evidence>
<dbReference type="GO" id="GO:0051287">
    <property type="term" value="F:NAD binding"/>
    <property type="evidence" value="ECO:0007669"/>
    <property type="project" value="InterPro"/>
</dbReference>
<dbReference type="EMBL" id="CP014034">
    <property type="protein sequence ID" value="AMF92716.1"/>
    <property type="molecule type" value="Genomic_DNA"/>
</dbReference>
<evidence type="ECO:0000313" key="10">
    <source>
        <dbReference type="Proteomes" id="UP000254626"/>
    </source>
</evidence>
<dbReference type="Proteomes" id="UP000057088">
    <property type="component" value="Chromosome 1"/>
</dbReference>
<dbReference type="SUPFAM" id="SSF52283">
    <property type="entry name" value="Formate/glycerate dehydrogenase catalytic domain-like"/>
    <property type="match status" value="1"/>
</dbReference>
<reference evidence="8 10" key="3">
    <citation type="submission" date="2018-06" db="EMBL/GenBank/DDBJ databases">
        <authorList>
            <consortium name="Pathogen Informatics"/>
            <person name="Doyle S."/>
        </authorList>
    </citation>
    <scope>NUCLEOTIDE SEQUENCE [LARGE SCALE GENOMIC DNA]</scope>
    <source>
        <strain evidence="8 10">NCTC11327</strain>
    </source>
</reference>
<dbReference type="RefSeq" id="WP_061055718.1">
    <property type="nucleotide sequence ID" value="NZ_CABLBX010000010.1"/>
</dbReference>
<dbReference type="AlphaFoldDB" id="A0AAX2LWM5"/>
<organism evidence="8 10">
    <name type="scientific">Vibrio fluvialis</name>
    <dbReference type="NCBI Taxonomy" id="676"/>
    <lineage>
        <taxon>Bacteria</taxon>
        <taxon>Pseudomonadati</taxon>
        <taxon>Pseudomonadota</taxon>
        <taxon>Gammaproteobacteria</taxon>
        <taxon>Vibrionales</taxon>
        <taxon>Vibrionaceae</taxon>
        <taxon>Vibrio</taxon>
    </lineage>
</organism>
<dbReference type="InterPro" id="IPR050857">
    <property type="entry name" value="D-2-hydroxyacid_DH"/>
</dbReference>
<evidence type="ECO:0000259" key="6">
    <source>
        <dbReference type="Pfam" id="PF02826"/>
    </source>
</evidence>
<dbReference type="KEGG" id="vfl:AL536_04380"/>
<dbReference type="PANTHER" id="PTHR42789:SF1">
    <property type="entry name" value="D-ISOMER SPECIFIC 2-HYDROXYACID DEHYDROGENASE FAMILY PROTEIN (AFU_ORTHOLOGUE AFUA_6G10090)"/>
    <property type="match status" value="1"/>
</dbReference>
<protein>
    <submittedName>
        <fullName evidence="7">3-phosphoglycerate dehydrogenase</fullName>
    </submittedName>
    <submittedName>
        <fullName evidence="8">D-isomer specific 2-hydroxyacid dehydrogenase NAD-binding protein</fullName>
        <ecNumber evidence="8">1.1.1.95</ecNumber>
    </submittedName>
</protein>
<keyword evidence="2 4" id="KW-0560">Oxidoreductase</keyword>
<sequence length="322" mass="35733">MKIAILDDYQDVVRGLKVFQLLDGYDVTVFNHTFETDEALALALAPFDALVLIRERTVITESLLARCPNLKLISQTGKVSNHIDVDLCHRYDVEIAEGIGSPTAPAELCWALIMSASRHIPQYITQFQQGYWQQNDGLGLGRVLAGQTLGIWGYGKIGQKIAQYAKVFGMPVLVWGSEASRQLADEHGFSAAESQAEFFASADIISLHLRLNEATRGIVTYQDLAAMKSDALFVNTSRAELVEPNALYRAMTEFPTRLAAVDVYEQEPCEAGTQPLLNLTNVLCTPHLGYVERQSYELYFKHAFDNVVAFAKGQPTNLVARK</sequence>
<dbReference type="InterPro" id="IPR006140">
    <property type="entry name" value="D-isomer_DH_NAD-bd"/>
</dbReference>
<dbReference type="SUPFAM" id="SSF51735">
    <property type="entry name" value="NAD(P)-binding Rossmann-fold domains"/>
    <property type="match status" value="1"/>
</dbReference>
<evidence type="ECO:0000313" key="9">
    <source>
        <dbReference type="Proteomes" id="UP000057088"/>
    </source>
</evidence>
<dbReference type="GeneID" id="29383465"/>
<comment type="similarity">
    <text evidence="1 4">Belongs to the D-isomer specific 2-hydroxyacid dehydrogenase family.</text>
</comment>
<dbReference type="CDD" id="cd12169">
    <property type="entry name" value="PGDH_like_1"/>
    <property type="match status" value="1"/>
</dbReference>
<dbReference type="EC" id="1.1.1.95" evidence="8"/>
<evidence type="ECO:0000256" key="3">
    <source>
        <dbReference type="ARBA" id="ARBA00023027"/>
    </source>
</evidence>
<feature type="domain" description="D-isomer specific 2-hydroxyacid dehydrogenase catalytic" evidence="5">
    <location>
        <begin position="21"/>
        <end position="318"/>
    </location>
</feature>
<name>A0AAX2LWM5_VIBFL</name>
<dbReference type="GO" id="GO:0004617">
    <property type="term" value="F:phosphoglycerate dehydrogenase activity"/>
    <property type="evidence" value="ECO:0007669"/>
    <property type="project" value="UniProtKB-EC"/>
</dbReference>
<feature type="domain" description="D-isomer specific 2-hydroxyacid dehydrogenase NAD-binding" evidence="6">
    <location>
        <begin position="111"/>
        <end position="289"/>
    </location>
</feature>
<accession>A0AAX2LWM5</accession>